<organism evidence="1 2">
    <name type="scientific">Paraphotobacterium marinum</name>
    <dbReference type="NCBI Taxonomy" id="1755811"/>
    <lineage>
        <taxon>Bacteria</taxon>
        <taxon>Pseudomonadati</taxon>
        <taxon>Pseudomonadota</taxon>
        <taxon>Gammaproteobacteria</taxon>
        <taxon>Vibrionales</taxon>
        <taxon>Vibrionaceae</taxon>
        <taxon>Paraphotobacterium</taxon>
    </lineage>
</organism>
<dbReference type="Gene3D" id="3.40.50.10220">
    <property type="entry name" value="DNA polymerase III, psi subunit"/>
    <property type="match status" value="1"/>
</dbReference>
<dbReference type="Proteomes" id="UP000242175">
    <property type="component" value="Chromosome large"/>
</dbReference>
<dbReference type="GO" id="GO:0003887">
    <property type="term" value="F:DNA-directed DNA polymerase activity"/>
    <property type="evidence" value="ECO:0007669"/>
    <property type="project" value="InterPro"/>
</dbReference>
<dbReference type="InterPro" id="IPR036654">
    <property type="entry name" value="DNA_pol_III_psi_sf"/>
</dbReference>
<protein>
    <recommendedName>
        <fullName evidence="3">DNA polymerase III subunit psi</fullName>
    </recommendedName>
</protein>
<dbReference type="AlphaFoldDB" id="A0A220VDZ5"/>
<dbReference type="Pfam" id="PF03603">
    <property type="entry name" value="DNA_III_psi"/>
    <property type="match status" value="1"/>
</dbReference>
<dbReference type="KEGG" id="pmai:CF386_04865"/>
<dbReference type="RefSeq" id="WP_089073290.1">
    <property type="nucleotide sequence ID" value="NZ_CBCSAM010000001.1"/>
</dbReference>
<evidence type="ECO:0000313" key="2">
    <source>
        <dbReference type="Proteomes" id="UP000242175"/>
    </source>
</evidence>
<dbReference type="InterPro" id="IPR004615">
    <property type="entry name" value="DNA_pol_III_psi"/>
</dbReference>
<sequence>MNFIKELDLISFDLKSPERFKKNNPINLDKKYKFLLVSKNKHLSHKEECFVKNFLFSIAIDFDEVFVISKRELWLLDQHQLIIVWYVGTPSVEINEVVILESPKISLLMQSAQFKKDLWKQFCKNAHYLSSYNSR</sequence>
<dbReference type="GO" id="GO:0008408">
    <property type="term" value="F:3'-5' exonuclease activity"/>
    <property type="evidence" value="ECO:0007669"/>
    <property type="project" value="InterPro"/>
</dbReference>
<reference evidence="1 2" key="1">
    <citation type="journal article" date="2016" name="Int. J. Syst. Evol. Microbiol.">
        <title>Paraphotobacterium marinum gen. nov., sp. nov., a member of the family Vibrionaceae, isolated from surface seawater.</title>
        <authorList>
            <person name="Huang Z."/>
            <person name="Dong C."/>
            <person name="Shao Z."/>
        </authorList>
    </citation>
    <scope>NUCLEOTIDE SEQUENCE [LARGE SCALE GENOMIC DNA]</scope>
    <source>
        <strain evidence="1 2">NSCS20N07D</strain>
    </source>
</reference>
<evidence type="ECO:0000313" key="1">
    <source>
        <dbReference type="EMBL" id="ASK78382.1"/>
    </source>
</evidence>
<accession>A0A220VDZ5</accession>
<dbReference type="GO" id="GO:0006260">
    <property type="term" value="P:DNA replication"/>
    <property type="evidence" value="ECO:0007669"/>
    <property type="project" value="InterPro"/>
</dbReference>
<dbReference type="OrthoDB" id="5609147at2"/>
<evidence type="ECO:0008006" key="3">
    <source>
        <dbReference type="Google" id="ProtNLM"/>
    </source>
</evidence>
<keyword evidence="2" id="KW-1185">Reference proteome</keyword>
<dbReference type="EMBL" id="CP022355">
    <property type="protein sequence ID" value="ASK78382.1"/>
    <property type="molecule type" value="Genomic_DNA"/>
</dbReference>
<name>A0A220VDZ5_9GAMM</name>
<proteinExistence type="predicted"/>
<gene>
    <name evidence="1" type="ORF">CF386_04865</name>
</gene>
<dbReference type="SUPFAM" id="SSF102220">
    <property type="entry name" value="DNA polymerase III psi subunit"/>
    <property type="match status" value="1"/>
</dbReference>